<keyword evidence="2" id="KW-0472">Membrane</keyword>
<keyword evidence="4" id="KW-1185">Reference proteome</keyword>
<dbReference type="EMBL" id="LVLJ01004126">
    <property type="protein sequence ID" value="OAE18213.1"/>
    <property type="molecule type" value="Genomic_DNA"/>
</dbReference>
<evidence type="ECO:0000256" key="2">
    <source>
        <dbReference type="SAM" id="Phobius"/>
    </source>
</evidence>
<dbReference type="Proteomes" id="UP000077202">
    <property type="component" value="Unassembled WGS sequence"/>
</dbReference>
<accession>A0A176VCH0</accession>
<keyword evidence="2" id="KW-1133">Transmembrane helix</keyword>
<sequence>MVRQIQRRTFGLRTLAITPLTLQQEGLRQRAFGVVKGAANRKENFNTCIINLHAMRRMRRNVAVALMQILTTVLTFIRWITNAASSVKMHRTVFNLAKGAKVNASSWWAGPLANHLTPYLVNFYRGKGLLTKEEERRFPKEREVLAIESSERTEEEDNSQPQIPPQTTARGPVQTRSVRSEDEPQPKSGEKAATELTLSEAILEQVVAEVGGSVGIVTEDPEPPPPENVVPLLKYLDTKREKYIVRREYGSYVELIQNKTKLKRAIVVKREWDSATAMAKERAASFTAECVAAKAALREREDQLGEKEIECKVLQLKHEEELTEWAKKLADCESARSLKVECKLKIKLKRRQL</sequence>
<gene>
    <name evidence="3" type="ORF">AXG93_3354s1010</name>
</gene>
<organism evidence="3 4">
    <name type="scientific">Marchantia polymorpha subsp. ruderalis</name>
    <dbReference type="NCBI Taxonomy" id="1480154"/>
    <lineage>
        <taxon>Eukaryota</taxon>
        <taxon>Viridiplantae</taxon>
        <taxon>Streptophyta</taxon>
        <taxon>Embryophyta</taxon>
        <taxon>Marchantiophyta</taxon>
        <taxon>Marchantiopsida</taxon>
        <taxon>Marchantiidae</taxon>
        <taxon>Marchantiales</taxon>
        <taxon>Marchantiaceae</taxon>
        <taxon>Marchantia</taxon>
    </lineage>
</organism>
<keyword evidence="2" id="KW-0812">Transmembrane</keyword>
<proteinExistence type="predicted"/>
<protein>
    <submittedName>
        <fullName evidence="3">Uncharacterized protein</fullName>
    </submittedName>
</protein>
<feature type="compositionally biased region" description="Basic and acidic residues" evidence="1">
    <location>
        <begin position="141"/>
        <end position="152"/>
    </location>
</feature>
<comment type="caution">
    <text evidence="3">The sequence shown here is derived from an EMBL/GenBank/DDBJ whole genome shotgun (WGS) entry which is preliminary data.</text>
</comment>
<feature type="transmembrane region" description="Helical" evidence="2">
    <location>
        <begin position="62"/>
        <end position="81"/>
    </location>
</feature>
<reference evidence="3" key="1">
    <citation type="submission" date="2016-03" db="EMBL/GenBank/DDBJ databases">
        <title>Mechanisms controlling the formation of the plant cell surface in tip-growing cells are functionally conserved among land plants.</title>
        <authorList>
            <person name="Honkanen S."/>
            <person name="Jones V.A."/>
            <person name="Morieri G."/>
            <person name="Champion C."/>
            <person name="Hetherington A.J."/>
            <person name="Kelly S."/>
            <person name="Saint-Marcoux D."/>
            <person name="Proust H."/>
            <person name="Prescott H."/>
            <person name="Dolan L."/>
        </authorList>
    </citation>
    <scope>NUCLEOTIDE SEQUENCE [LARGE SCALE GENOMIC DNA]</scope>
    <source>
        <tissue evidence="3">Whole gametophyte</tissue>
    </source>
</reference>
<feature type="compositionally biased region" description="Basic and acidic residues" evidence="1">
    <location>
        <begin position="178"/>
        <end position="193"/>
    </location>
</feature>
<name>A0A176VCH0_MARPO</name>
<feature type="region of interest" description="Disordered" evidence="1">
    <location>
        <begin position="141"/>
        <end position="193"/>
    </location>
</feature>
<feature type="compositionally biased region" description="Polar residues" evidence="1">
    <location>
        <begin position="159"/>
        <end position="177"/>
    </location>
</feature>
<dbReference type="AlphaFoldDB" id="A0A176VCH0"/>
<evidence type="ECO:0000313" key="4">
    <source>
        <dbReference type="Proteomes" id="UP000077202"/>
    </source>
</evidence>
<evidence type="ECO:0000256" key="1">
    <source>
        <dbReference type="SAM" id="MobiDB-lite"/>
    </source>
</evidence>
<evidence type="ECO:0000313" key="3">
    <source>
        <dbReference type="EMBL" id="OAE18213.1"/>
    </source>
</evidence>